<dbReference type="AlphaFoldDB" id="A0A7X5QVV5"/>
<comment type="caution">
    <text evidence="1">The sequence shown here is derived from an EMBL/GenBank/DDBJ whole genome shotgun (WGS) entry which is preliminary data.</text>
</comment>
<dbReference type="Proteomes" id="UP000518878">
    <property type="component" value="Unassembled WGS sequence"/>
</dbReference>
<proteinExistence type="predicted"/>
<evidence type="ECO:0000313" key="2">
    <source>
        <dbReference type="Proteomes" id="UP000518878"/>
    </source>
</evidence>
<protein>
    <submittedName>
        <fullName evidence="1">Uncharacterized protein</fullName>
    </submittedName>
</protein>
<dbReference type="RefSeq" id="WP_166699913.1">
    <property type="nucleotide sequence ID" value="NZ_JAAQTL010000001.1"/>
</dbReference>
<keyword evidence="2" id="KW-1185">Reference proteome</keyword>
<dbReference type="EMBL" id="JAAQTL010000001">
    <property type="protein sequence ID" value="NID16260.1"/>
    <property type="molecule type" value="Genomic_DNA"/>
</dbReference>
<accession>A0A7X5QVV5</accession>
<reference evidence="1 2" key="1">
    <citation type="journal article" date="2006" name="Int. J. Syst. Evol. Microbiol.">
        <title>Dyella yeojuensis sp. nov., isolated from greenhouse soil in Korea.</title>
        <authorList>
            <person name="Kim B.Y."/>
            <person name="Weon H.Y."/>
            <person name="Lee K.H."/>
            <person name="Seok S.J."/>
            <person name="Kwon S.W."/>
            <person name="Go S.J."/>
            <person name="Stackebrandt E."/>
        </authorList>
    </citation>
    <scope>NUCLEOTIDE SEQUENCE [LARGE SCALE GENOMIC DNA]</scope>
    <source>
        <strain evidence="1 2">DSM 17673</strain>
    </source>
</reference>
<gene>
    <name evidence="1" type="ORF">HBF32_12390</name>
</gene>
<sequence>MEFTIGMRTPGAFTAGKCLERERSNEFGFRDHPIEKGNPSDVAEDLPEYLQDRLTSLDLRSIDSAQLRDLAANLLWEGYISESAFAKFAIYHMDHPGPLDLTAWIDQAQKKIDNGMLAKYPVAIREYEAGIDAAEGIRKMVDYLSGQSVDVQA</sequence>
<name>A0A7X5QVV5_9GAMM</name>
<evidence type="ECO:0000313" key="1">
    <source>
        <dbReference type="EMBL" id="NID16260.1"/>
    </source>
</evidence>
<organism evidence="1 2">
    <name type="scientific">Luteibacter yeojuensis</name>
    <dbReference type="NCBI Taxonomy" id="345309"/>
    <lineage>
        <taxon>Bacteria</taxon>
        <taxon>Pseudomonadati</taxon>
        <taxon>Pseudomonadota</taxon>
        <taxon>Gammaproteobacteria</taxon>
        <taxon>Lysobacterales</taxon>
        <taxon>Rhodanobacteraceae</taxon>
        <taxon>Luteibacter</taxon>
    </lineage>
</organism>